<evidence type="ECO:0000313" key="5">
    <source>
        <dbReference type="EMBL" id="MBD1380550.1"/>
    </source>
</evidence>
<evidence type="ECO:0000256" key="2">
    <source>
        <dbReference type="ARBA" id="ARBA00022448"/>
    </source>
</evidence>
<keyword evidence="2" id="KW-0813">Transport</keyword>
<sequence>MVLKKLGVLFFTIVLVFSLAACSNSDEASNAAVDKEESATLTVWIHPYVSEDLKAEQAKVFDQMAESFKKEYPNVKINYEEIPWANREQKILTALGANQGPDIFYIIPDMMAQFADKGVLTPITDLLGEDWGKEDFSTSSLEGSSYKGELYGLPILQESATYIYNKDILAEVGGDPNNLPKTWDEFNALAEKAAELGYYARNFEGANTPNGTINPIIWQAGGEVINKEGKAAINEPEAVKAFEQVNDWYKKGWIPKDSISALDEHFNLFIEGKMLAVWGSGATVNSLNERNFENYVIGTPIKEQESTTFATTGLFTIPENSEHKKIAAEFIKTMTNTENSIAFNEVTNYIPPRESASKLYEDDEDMKKFAELLPSAKPGVIHPVARTILPKVQAELQAMFEGKKTPQQAADDAAKVINDEINK</sequence>
<feature type="signal peptide" evidence="4">
    <location>
        <begin position="1"/>
        <end position="20"/>
    </location>
</feature>
<keyword evidence="6" id="KW-1185">Reference proteome</keyword>
<evidence type="ECO:0000313" key="6">
    <source>
        <dbReference type="Proteomes" id="UP000626844"/>
    </source>
</evidence>
<dbReference type="GO" id="GO:0015768">
    <property type="term" value="P:maltose transport"/>
    <property type="evidence" value="ECO:0007669"/>
    <property type="project" value="TreeGrafter"/>
</dbReference>
<dbReference type="PANTHER" id="PTHR30061">
    <property type="entry name" value="MALTOSE-BINDING PERIPLASMIC PROTEIN"/>
    <property type="match status" value="1"/>
</dbReference>
<gene>
    <name evidence="5" type="ORF">IC621_09940</name>
</gene>
<dbReference type="PROSITE" id="PS51257">
    <property type="entry name" value="PROKAR_LIPOPROTEIN"/>
    <property type="match status" value="1"/>
</dbReference>
<reference evidence="5" key="1">
    <citation type="submission" date="2020-09" db="EMBL/GenBank/DDBJ databases">
        <title>A novel bacterium of genus Bacillus, isolated from South China Sea.</title>
        <authorList>
            <person name="Huang H."/>
            <person name="Mo K."/>
            <person name="Hu Y."/>
        </authorList>
    </citation>
    <scope>NUCLEOTIDE SEQUENCE</scope>
    <source>
        <strain evidence="5">IB182487</strain>
    </source>
</reference>
<proteinExistence type="inferred from homology"/>
<dbReference type="GO" id="GO:0042956">
    <property type="term" value="P:maltodextrin transmembrane transport"/>
    <property type="evidence" value="ECO:0007669"/>
    <property type="project" value="TreeGrafter"/>
</dbReference>
<dbReference type="Proteomes" id="UP000626844">
    <property type="component" value="Unassembled WGS sequence"/>
</dbReference>
<comment type="caution">
    <text evidence="5">The sequence shown here is derived from an EMBL/GenBank/DDBJ whole genome shotgun (WGS) entry which is preliminary data.</text>
</comment>
<dbReference type="CDD" id="cd13585">
    <property type="entry name" value="PBP2_TMBP_like"/>
    <property type="match status" value="1"/>
</dbReference>
<feature type="chain" id="PRO_5038713451" evidence="4">
    <location>
        <begin position="21"/>
        <end position="423"/>
    </location>
</feature>
<dbReference type="GO" id="GO:0055052">
    <property type="term" value="C:ATP-binding cassette (ABC) transporter complex, substrate-binding subunit-containing"/>
    <property type="evidence" value="ECO:0007669"/>
    <property type="project" value="TreeGrafter"/>
</dbReference>
<dbReference type="SUPFAM" id="SSF53850">
    <property type="entry name" value="Periplasmic binding protein-like II"/>
    <property type="match status" value="1"/>
</dbReference>
<dbReference type="Pfam" id="PF01547">
    <property type="entry name" value="SBP_bac_1"/>
    <property type="match status" value="1"/>
</dbReference>
<organism evidence="5 6">
    <name type="scientific">Metabacillus arenae</name>
    <dbReference type="NCBI Taxonomy" id="2771434"/>
    <lineage>
        <taxon>Bacteria</taxon>
        <taxon>Bacillati</taxon>
        <taxon>Bacillota</taxon>
        <taxon>Bacilli</taxon>
        <taxon>Bacillales</taxon>
        <taxon>Bacillaceae</taxon>
        <taxon>Metabacillus</taxon>
    </lineage>
</organism>
<dbReference type="RefSeq" id="WP_191158141.1">
    <property type="nucleotide sequence ID" value="NZ_JACXAI010000010.1"/>
</dbReference>
<evidence type="ECO:0000256" key="1">
    <source>
        <dbReference type="ARBA" id="ARBA00008520"/>
    </source>
</evidence>
<dbReference type="AlphaFoldDB" id="A0A926NGV0"/>
<comment type="similarity">
    <text evidence="1">Belongs to the bacterial solute-binding protein 1 family.</text>
</comment>
<evidence type="ECO:0000256" key="3">
    <source>
        <dbReference type="ARBA" id="ARBA00022729"/>
    </source>
</evidence>
<keyword evidence="3 4" id="KW-0732">Signal</keyword>
<dbReference type="InterPro" id="IPR006059">
    <property type="entry name" value="SBP"/>
</dbReference>
<dbReference type="PANTHER" id="PTHR30061:SF50">
    <property type="entry name" value="MALTOSE_MALTODEXTRIN-BINDING PERIPLASMIC PROTEIN"/>
    <property type="match status" value="1"/>
</dbReference>
<accession>A0A926NGV0</accession>
<dbReference type="GO" id="GO:1901982">
    <property type="term" value="F:maltose binding"/>
    <property type="evidence" value="ECO:0007669"/>
    <property type="project" value="TreeGrafter"/>
</dbReference>
<name>A0A926NGV0_9BACI</name>
<dbReference type="Gene3D" id="3.40.190.10">
    <property type="entry name" value="Periplasmic binding protein-like II"/>
    <property type="match status" value="1"/>
</dbReference>
<protein>
    <submittedName>
        <fullName evidence="5">Sugar ABC transporter substrate-binding protein</fullName>
    </submittedName>
</protein>
<dbReference type="EMBL" id="JACXAI010000010">
    <property type="protein sequence ID" value="MBD1380550.1"/>
    <property type="molecule type" value="Genomic_DNA"/>
</dbReference>
<evidence type="ECO:0000256" key="4">
    <source>
        <dbReference type="SAM" id="SignalP"/>
    </source>
</evidence>